<name>A0A3M6TPK4_POCDA</name>
<dbReference type="Proteomes" id="UP000275408">
    <property type="component" value="Unassembled WGS sequence"/>
</dbReference>
<dbReference type="EMBL" id="RCHS01003223">
    <property type="protein sequence ID" value="RMX43333.1"/>
    <property type="molecule type" value="Genomic_DNA"/>
</dbReference>
<gene>
    <name evidence="1" type="ORF">pdam_00021507</name>
</gene>
<evidence type="ECO:0008006" key="3">
    <source>
        <dbReference type="Google" id="ProtNLM"/>
    </source>
</evidence>
<evidence type="ECO:0000313" key="1">
    <source>
        <dbReference type="EMBL" id="RMX43333.1"/>
    </source>
</evidence>
<proteinExistence type="predicted"/>
<sequence>MLDPLPNSVLLGSLEELLPIIMWSSQKNPPPHLSIQKIKSTEPKIQAVQVYEHSDQQRGKQKQSYTHFNSAHKETVHFKAAYCSLSLTSLKTSDQSVPLQLSNSNIPVHFSERRYSTHSYLNQHQSPTRISIKRLASSYDLRLVIVYRPQSDSDNHRILMTTFFNDFSDYLETPSFSTRTLSYRKIKLANVDSLNDDLANSELCKNPPDDLEELPLSYNKTLIAVLDKHAPLVIVGDFNIHVDVLSNSDSTKFRDLLESFSLQQHVRKLFRVSKRLFNQSQGDELPPNLLAPTFAKLNEIDVT</sequence>
<dbReference type="PANTHER" id="PTHR46670">
    <property type="entry name" value="ENDO/EXONUCLEASE/PHOSPHATASE DOMAIN-CONTAINING PROTEIN"/>
    <property type="match status" value="1"/>
</dbReference>
<reference evidence="1 2" key="1">
    <citation type="journal article" date="2018" name="Sci. Rep.">
        <title>Comparative analysis of the Pocillopora damicornis genome highlights role of immune system in coral evolution.</title>
        <authorList>
            <person name="Cunning R."/>
            <person name="Bay R.A."/>
            <person name="Gillette P."/>
            <person name="Baker A.C."/>
            <person name="Traylor-Knowles N."/>
        </authorList>
    </citation>
    <scope>NUCLEOTIDE SEQUENCE [LARGE SCALE GENOMIC DNA]</scope>
    <source>
        <strain evidence="1">RSMAS</strain>
        <tissue evidence="1">Whole animal</tissue>
    </source>
</reference>
<keyword evidence="2" id="KW-1185">Reference proteome</keyword>
<accession>A0A3M6TPK4</accession>
<protein>
    <recommendedName>
        <fullName evidence="3">Endonuclease/exonuclease/phosphatase domain-containing protein</fullName>
    </recommendedName>
</protein>
<comment type="caution">
    <text evidence="1">The sequence shown here is derived from an EMBL/GenBank/DDBJ whole genome shotgun (WGS) entry which is preliminary data.</text>
</comment>
<dbReference type="PANTHER" id="PTHR46670:SF3">
    <property type="entry name" value="ENDONUCLEASE_EXONUCLEASE_PHOSPHATASE DOMAIN-CONTAINING PROTEIN"/>
    <property type="match status" value="1"/>
</dbReference>
<dbReference type="AlphaFoldDB" id="A0A3M6TPK4"/>
<organism evidence="1 2">
    <name type="scientific">Pocillopora damicornis</name>
    <name type="common">Cauliflower coral</name>
    <name type="synonym">Millepora damicornis</name>
    <dbReference type="NCBI Taxonomy" id="46731"/>
    <lineage>
        <taxon>Eukaryota</taxon>
        <taxon>Metazoa</taxon>
        <taxon>Cnidaria</taxon>
        <taxon>Anthozoa</taxon>
        <taxon>Hexacorallia</taxon>
        <taxon>Scleractinia</taxon>
        <taxon>Astrocoeniina</taxon>
        <taxon>Pocilloporidae</taxon>
        <taxon>Pocillopora</taxon>
    </lineage>
</organism>
<evidence type="ECO:0000313" key="2">
    <source>
        <dbReference type="Proteomes" id="UP000275408"/>
    </source>
</evidence>